<reference evidence="1" key="1">
    <citation type="submission" date="2024-03" db="EMBL/GenBank/DDBJ databases">
        <title>Whole genome sequecning of epiphytes from Marcgravia umbellata leaves.</title>
        <authorList>
            <person name="Kumar G."/>
            <person name="Savka M.A."/>
        </authorList>
    </citation>
    <scope>NUCLEOTIDE SEQUENCE</scope>
    <source>
        <strain evidence="1">RIT_BL5</strain>
    </source>
</reference>
<dbReference type="Proteomes" id="UP001380953">
    <property type="component" value="Unassembled WGS sequence"/>
</dbReference>
<proteinExistence type="predicted"/>
<dbReference type="EMBL" id="JBBKAR010000060">
    <property type="protein sequence ID" value="MEJ8307087.1"/>
    <property type="molecule type" value="Genomic_DNA"/>
</dbReference>
<accession>A0ACC6PJU9</accession>
<organism evidence="1 2">
    <name type="scientific">Saccharibacillus sacchari</name>
    <dbReference type="NCBI Taxonomy" id="456493"/>
    <lineage>
        <taxon>Bacteria</taxon>
        <taxon>Bacillati</taxon>
        <taxon>Bacillota</taxon>
        <taxon>Bacilli</taxon>
        <taxon>Bacillales</taxon>
        <taxon>Paenibacillaceae</taxon>
        <taxon>Saccharibacillus</taxon>
    </lineage>
</organism>
<evidence type="ECO:0000313" key="1">
    <source>
        <dbReference type="EMBL" id="MEJ8307087.1"/>
    </source>
</evidence>
<keyword evidence="2" id="KW-1185">Reference proteome</keyword>
<sequence length="1821" mass="206436">MDYHKCSIIVKNEDLIVKHHHVHQIPMMPGVTFLDIIYRFLISKGYPANELDIRNILFLEPVTTGEHFDKKIEITFEPQPGARWRVEATSKKIIMGELSEPEKTVNLQCDVYVKPVELSRKAITPAEWKETAECINDLEDTYEVIRKSKIHHLDFMKLKGQTCESKDYIFAEVQLSDIADTYLDSFYLHPAYLDGATCMLGILMASYMQNGSEEARPFIPMYISSFCSMESLGDKAYFLVNKNSFEFSATQDIIYVDIELYNAEGIQVALYKKLGAKCVRSKSLLDSERKVLQANLENEVVLTEFVGEDKYSIEQHLQNIVANLLQVERSTIDLNHGFYDQGLDSKDLLNIVSELEQKLEVTLYPTLLFEYSNIKSLATYLEKNYEDKIFMLEESYSAGAITSSSILKSEEYKVHEAAMYNTSWSLDSGTTYTKEITKLNIIVFEKSSEYSNLLPQQNHSVVSIQQGEKYQQVDEHTFIINPASSLDYRTVFDTLSDAGWEPDSIWYLWASEHFKDPEFSEILKNCVNPVLLLSQTLQQKRIETLTIFGIEEGQEKSLLLPQALSAMTSVIHLEEPKLKFKMVHFTSEITAWQRVNIFLKELSISSLGHQDILYKKQKRYIKVLSRTSKKKNYDPFLKNGSTYLIVGGAGGLGYLFAEKWAASHKINLVLTGRSPLNEHIQDQIKKLEKLGAEVAYVQCNIAHKDEIEELVLYAKKRFGSIDGVINAAGILKDQLARSKDINSFSEVCAPKIAGTIYLDELLQNDPLEFFVMFSSVTSTLGNIGQIDYAYANRFMDHYAEYRNRLRQQGKRSGSSVSISWPLWESGNMNTTARNHELMTRQGMAPLKAKDGFEIFEELASVDYAHVLVLNGDQEKIETQMKYPIKPYQEEKHVSDGSPQTIYENQDIAVIGLAGRYPKSKNISEFWERISQGEDCITEIPFERWDYRADFNEDRQHIGGNYCKWGGFIDDIDKFDALFFNISPKEAELMDPQERVFLETAWHAIEDAGYTKKRMRNHKVGVFVGSMWSQYQHYIGKDKNGCLYPTSVFAAIANRLSYFMDFTGPSMAVDTMCSSSLTAIHLACESLLRKESDMAVAGGVNLTLHPKKYLILSQGQFMSSDGKCHSFGEGGDGYVPGEGVGAILLKPLEKAISDGDPIYGIIKGSSLNHVGKSGGYHVPTPQSQAQVIGEALADSGINPRTISYIEAHGTGTALGDPIEFLGLEKAFSPYREEGFSCSIGSVKSNIGHLEAAAGIAAVTKVLLQMKHKQLVPSLLHSEQLNSKVNFKNSSFYVQKELSDWNVASESFLRRAGVSSFGAGGANAHLIIEEYADDWQPRAALLQPVLFILSARNEERLKEYAKSVRLFLERKEIREDQWSSFIHTFQYGREEMDERLAIVVQNQNELIQLLLQYEQGEANEKMSWGNKFTHSLAKPSSVNTQDAIPQKNLLAIANDWVQGSEFQETDRPGLKFISVPGYPFERKRHWIEEEQTKGRRHDIQMIHPLIHQNISTLKEHKYNSQFTGKEFYFEQHKVAGKKVLPGAIFIEMIRAAGESAIESKVAKISHMVWENSLESPNEVVDVETIIYPQEDSWDFQIRSKPHGPTHNSQVYASGKIKHQKTSNQNVKYDGEEIKKRCPDIFLGQDIYPYFEEIGISYGVDMRPITHLYIGESEVLARLELNNLDTGSYTLHPSILDGALQAVAGVIGIKNKKKGRHLLPYGVDEIEIYGATPTVCFAFVKTHSDTKQLLKCDIVIFDNEGNNLLTMHNVSFRDYVRPLNKQGSLENTSLPSELLLDLLIKVQKNECSVESADKLMEEIYEFDE</sequence>
<protein>
    <submittedName>
        <fullName evidence="1">SDR family NAD(P)-dependent oxidoreductase</fullName>
    </submittedName>
</protein>
<gene>
    <name evidence="1" type="ORF">WKI47_24525</name>
</gene>
<name>A0ACC6PJU9_9BACL</name>
<comment type="caution">
    <text evidence="1">The sequence shown here is derived from an EMBL/GenBank/DDBJ whole genome shotgun (WGS) entry which is preliminary data.</text>
</comment>
<evidence type="ECO:0000313" key="2">
    <source>
        <dbReference type="Proteomes" id="UP001380953"/>
    </source>
</evidence>